<dbReference type="SUPFAM" id="SSF52540">
    <property type="entry name" value="P-loop containing nucleoside triphosphate hydrolases"/>
    <property type="match status" value="1"/>
</dbReference>
<keyword evidence="8 9" id="KW-0067">ATP-binding</keyword>
<dbReference type="InterPro" id="IPR027417">
    <property type="entry name" value="P-loop_NTPase"/>
</dbReference>
<evidence type="ECO:0000256" key="9">
    <source>
        <dbReference type="HAMAP-Rule" id="MF_00065"/>
    </source>
</evidence>
<dbReference type="RefSeq" id="WP_003335537.1">
    <property type="nucleotide sequence ID" value="NZ_CP007806.1"/>
</dbReference>
<evidence type="ECO:0000256" key="3">
    <source>
        <dbReference type="ARBA" id="ARBA00004806"/>
    </source>
</evidence>
<keyword evidence="9" id="KW-0597">Phosphoprotein</keyword>
<evidence type="ECO:0000256" key="6">
    <source>
        <dbReference type="ARBA" id="ARBA00022741"/>
    </source>
</evidence>
<reference evidence="13 14" key="1">
    <citation type="journal article" date="2011" name="J. Bacteriol.">
        <title>Genome sequence of Brevibacillus laterosporus LMG 15441, a pathogen of invertebrates.</title>
        <authorList>
            <person name="Djukic M."/>
            <person name="Poehlein A."/>
            <person name="Thurmer A."/>
            <person name="Daniel R."/>
        </authorList>
    </citation>
    <scope>NUCLEOTIDE SEQUENCE [LARGE SCALE GENOMIC DNA]</scope>
    <source>
        <strain evidence="13 14">LMG 15441</strain>
    </source>
</reference>
<evidence type="ECO:0000256" key="10">
    <source>
        <dbReference type="RuleBase" id="RU004347"/>
    </source>
</evidence>
<name>A0A075R5V4_BRELA</name>
<comment type="function">
    <text evidence="2 9 10">Catalyzes the synthesis of activated sulfate.</text>
</comment>
<evidence type="ECO:0000256" key="7">
    <source>
        <dbReference type="ARBA" id="ARBA00022777"/>
    </source>
</evidence>
<evidence type="ECO:0000256" key="1">
    <source>
        <dbReference type="ARBA" id="ARBA00001823"/>
    </source>
</evidence>
<dbReference type="eggNOG" id="COG0529">
    <property type="taxonomic scope" value="Bacteria"/>
</dbReference>
<evidence type="ECO:0000256" key="2">
    <source>
        <dbReference type="ARBA" id="ARBA00002632"/>
    </source>
</evidence>
<comment type="similarity">
    <text evidence="4 9 10">Belongs to the APS kinase family.</text>
</comment>
<dbReference type="Proteomes" id="UP000005850">
    <property type="component" value="Chromosome"/>
</dbReference>
<evidence type="ECO:0000313" key="13">
    <source>
        <dbReference type="EMBL" id="AIG24985.1"/>
    </source>
</evidence>
<feature type="binding site" evidence="9">
    <location>
        <begin position="57"/>
        <end position="64"/>
    </location>
    <ligand>
        <name>ATP</name>
        <dbReference type="ChEBI" id="CHEBI:30616"/>
    </ligand>
</feature>
<dbReference type="NCBIfam" id="TIGR00455">
    <property type="entry name" value="apsK"/>
    <property type="match status" value="1"/>
</dbReference>
<dbReference type="Pfam" id="PF01583">
    <property type="entry name" value="APS_kinase"/>
    <property type="match status" value="1"/>
</dbReference>
<dbReference type="InterPro" id="IPR059117">
    <property type="entry name" value="APS_kinase_dom"/>
</dbReference>
<evidence type="ECO:0000256" key="4">
    <source>
        <dbReference type="ARBA" id="ARBA00007008"/>
    </source>
</evidence>
<accession>A0A075R5V4</accession>
<comment type="pathway">
    <text evidence="3 9 10">Sulfur metabolism; hydrogen sulfide biosynthesis; sulfite from sulfate: step 2/3.</text>
</comment>
<dbReference type="EMBL" id="CP007806">
    <property type="protein sequence ID" value="AIG24985.1"/>
    <property type="molecule type" value="Genomic_DNA"/>
</dbReference>
<dbReference type="Gene3D" id="3.40.50.300">
    <property type="entry name" value="P-loop containing nucleotide triphosphate hydrolases"/>
    <property type="match status" value="1"/>
</dbReference>
<dbReference type="InterPro" id="IPR002891">
    <property type="entry name" value="APS"/>
</dbReference>
<dbReference type="STRING" id="1042163.BRLA_c006270"/>
<dbReference type="HAMAP" id="MF_00065">
    <property type="entry name" value="Adenylyl_sulf_kinase"/>
    <property type="match status" value="1"/>
</dbReference>
<sequence>MVQATVHNVIKKEGESEEVGNQPTDHTQQIVWQTSTVTQQERFGLNGHKSCVLWLTGLSGSGKSTIAFAVERALLAQKIRSYVLDGDNIRHGLNKNLGFSKEDRQENIRRVAEVAKLFVDAGLMTIVSFISPYEEDRQMARMLFADQVFYEIYIKCPLEVCEQRDPKGLYKKARTGEISQFTGISAPYEPPVNPDFILETAHCSIEEAVEAILVLVKKQGEIDQ</sequence>
<dbReference type="GO" id="GO:0004020">
    <property type="term" value="F:adenylylsulfate kinase activity"/>
    <property type="evidence" value="ECO:0007669"/>
    <property type="project" value="UniProtKB-UniRule"/>
</dbReference>
<evidence type="ECO:0000256" key="5">
    <source>
        <dbReference type="ARBA" id="ARBA00022679"/>
    </source>
</evidence>
<dbReference type="AlphaFoldDB" id="A0A075R5V4"/>
<dbReference type="KEGG" id="blr:BRLA_c006270"/>
<evidence type="ECO:0000313" key="14">
    <source>
        <dbReference type="Proteomes" id="UP000005850"/>
    </source>
</evidence>
<keyword evidence="5 9" id="KW-0808">Transferase</keyword>
<keyword evidence="14" id="KW-1185">Reference proteome</keyword>
<dbReference type="FunFam" id="3.40.50.300:FF:000212">
    <property type="entry name" value="Adenylyl-sulfate kinase"/>
    <property type="match status" value="1"/>
</dbReference>
<dbReference type="NCBIfam" id="NF003013">
    <property type="entry name" value="PRK03846.1"/>
    <property type="match status" value="1"/>
</dbReference>
<dbReference type="PANTHER" id="PTHR11055:SF1">
    <property type="entry name" value="PAPS SYNTHETASE, ISOFORM D"/>
    <property type="match status" value="1"/>
</dbReference>
<dbReference type="PANTHER" id="PTHR11055">
    <property type="entry name" value="BIFUNCTIONAL 3'-PHOSPHOADENOSINE 5'-PHOSPHOSULFATE SYNTHASE"/>
    <property type="match status" value="1"/>
</dbReference>
<dbReference type="GO" id="GO:0005524">
    <property type="term" value="F:ATP binding"/>
    <property type="evidence" value="ECO:0007669"/>
    <property type="project" value="UniProtKB-UniRule"/>
</dbReference>
<protein>
    <recommendedName>
        <fullName evidence="9 10">Adenylyl-sulfate kinase</fullName>
        <ecNumber evidence="9 10">2.7.1.25</ecNumber>
    </recommendedName>
    <alternativeName>
        <fullName evidence="9">APS kinase</fullName>
    </alternativeName>
    <alternativeName>
        <fullName evidence="9">ATP adenosine-5'-phosphosulfate 3'-phosphotransferase</fullName>
    </alternativeName>
    <alternativeName>
        <fullName evidence="9">Adenosine-5'-phosphosulfate kinase</fullName>
    </alternativeName>
</protein>
<dbReference type="EC" id="2.7.1.25" evidence="9 10"/>
<dbReference type="GO" id="GO:0000103">
    <property type="term" value="P:sulfate assimilation"/>
    <property type="evidence" value="ECO:0007669"/>
    <property type="project" value="UniProtKB-UniRule"/>
</dbReference>
<dbReference type="HOGENOM" id="CLU_046932_1_0_9"/>
<comment type="catalytic activity">
    <reaction evidence="1 9 10">
        <text>adenosine 5'-phosphosulfate + ATP = 3'-phosphoadenylyl sulfate + ADP + H(+)</text>
        <dbReference type="Rhea" id="RHEA:24152"/>
        <dbReference type="ChEBI" id="CHEBI:15378"/>
        <dbReference type="ChEBI" id="CHEBI:30616"/>
        <dbReference type="ChEBI" id="CHEBI:58243"/>
        <dbReference type="ChEBI" id="CHEBI:58339"/>
        <dbReference type="ChEBI" id="CHEBI:456216"/>
        <dbReference type="EC" id="2.7.1.25"/>
    </reaction>
</comment>
<dbReference type="UniPathway" id="UPA00140">
    <property type="reaction ID" value="UER00205"/>
</dbReference>
<feature type="region of interest" description="Disordered" evidence="11">
    <location>
        <begin position="1"/>
        <end position="25"/>
    </location>
</feature>
<evidence type="ECO:0000256" key="8">
    <source>
        <dbReference type="ARBA" id="ARBA00022840"/>
    </source>
</evidence>
<feature type="active site" description="Phosphoserine intermediate" evidence="9">
    <location>
        <position position="131"/>
    </location>
</feature>
<keyword evidence="6 9" id="KW-0547">Nucleotide-binding</keyword>
<organism evidence="13 14">
    <name type="scientific">Brevibacillus laterosporus LMG 15441</name>
    <dbReference type="NCBI Taxonomy" id="1042163"/>
    <lineage>
        <taxon>Bacteria</taxon>
        <taxon>Bacillati</taxon>
        <taxon>Bacillota</taxon>
        <taxon>Bacilli</taxon>
        <taxon>Bacillales</taxon>
        <taxon>Paenibacillaceae</taxon>
        <taxon>Brevibacillus</taxon>
    </lineage>
</organism>
<gene>
    <name evidence="9" type="primary">cysC</name>
    <name evidence="13" type="ORF">BRLA_c006270</name>
</gene>
<evidence type="ECO:0000259" key="12">
    <source>
        <dbReference type="Pfam" id="PF01583"/>
    </source>
</evidence>
<keyword evidence="7 9" id="KW-0418">Kinase</keyword>
<feature type="domain" description="APS kinase" evidence="12">
    <location>
        <begin position="49"/>
        <end position="198"/>
    </location>
</feature>
<proteinExistence type="inferred from homology"/>
<dbReference type="CDD" id="cd02027">
    <property type="entry name" value="APSK"/>
    <property type="match status" value="1"/>
</dbReference>
<evidence type="ECO:0000256" key="11">
    <source>
        <dbReference type="SAM" id="MobiDB-lite"/>
    </source>
</evidence>
<dbReference type="GO" id="GO:0070814">
    <property type="term" value="P:hydrogen sulfide biosynthetic process"/>
    <property type="evidence" value="ECO:0007669"/>
    <property type="project" value="UniProtKB-UniRule"/>
</dbReference>